<keyword evidence="2" id="KW-1185">Reference proteome</keyword>
<dbReference type="Pfam" id="PF07386">
    <property type="entry name" value="DUF1499"/>
    <property type="match status" value="1"/>
</dbReference>
<dbReference type="Proteomes" id="UP001451782">
    <property type="component" value="Chromosome"/>
</dbReference>
<dbReference type="KEGG" id="yag:AABB28_06080"/>
<dbReference type="AlphaFoldDB" id="A0AAN0M581"/>
<reference evidence="1 2" key="1">
    <citation type="submission" date="2024-04" db="EMBL/GenBank/DDBJ databases">
        <title>Phylogenomic analyses of a clade within the roseobacter group suggest taxonomic reassignments of species of the genera Aestuariivita, Citreicella, Loktanella, Nautella, Pelagibaca, Ruegeria, Thalassobius, Thiobacimonas and Tropicibacter, and the proposal o.</title>
        <authorList>
            <person name="Jeon C.O."/>
        </authorList>
    </citation>
    <scope>NUCLEOTIDE SEQUENCE [LARGE SCALE GENOMIC DNA]</scope>
    <source>
        <strain evidence="1 2">G8-12</strain>
    </source>
</reference>
<protein>
    <submittedName>
        <fullName evidence="1">DUF1499 domain-containing protein</fullName>
    </submittedName>
</protein>
<organism evidence="1 2">
    <name type="scientific">Yoonia algicola</name>
    <dbReference type="NCBI Taxonomy" id="3137368"/>
    <lineage>
        <taxon>Bacteria</taxon>
        <taxon>Pseudomonadati</taxon>
        <taxon>Pseudomonadota</taxon>
        <taxon>Alphaproteobacteria</taxon>
        <taxon>Rhodobacterales</taxon>
        <taxon>Paracoccaceae</taxon>
        <taxon>Yoonia</taxon>
    </lineage>
</organism>
<dbReference type="EMBL" id="CP151762">
    <property type="protein sequence ID" value="WZU64843.1"/>
    <property type="molecule type" value="Genomic_DNA"/>
</dbReference>
<accession>A0AAN0M581</accession>
<gene>
    <name evidence="1" type="ORF">AABB28_06080</name>
</gene>
<evidence type="ECO:0000313" key="1">
    <source>
        <dbReference type="EMBL" id="WZU64843.1"/>
    </source>
</evidence>
<name>A0AAN0M581_9RHOB</name>
<proteinExistence type="predicted"/>
<dbReference type="RefSeq" id="WP_342071200.1">
    <property type="nucleotide sequence ID" value="NZ_CP151762.1"/>
</dbReference>
<dbReference type="InterPro" id="IPR010865">
    <property type="entry name" value="DUF1499"/>
</dbReference>
<evidence type="ECO:0000313" key="2">
    <source>
        <dbReference type="Proteomes" id="UP001451782"/>
    </source>
</evidence>
<sequence>MRILYFLIIVVVGFAAYVRLAPTDPNRWNLAPQAAAPGDTSEAGGFLAARRITATAAEVLQAFEQRALATPRTTLIAGSVNEGMMTFQTRSRVWGFPDYTTVTVTDDLLIVYGRLRFGGSDIGVNQARILGWLETLGPLTEPL</sequence>